<feature type="signal peptide" evidence="1">
    <location>
        <begin position="1"/>
        <end position="32"/>
    </location>
</feature>
<dbReference type="Proteomes" id="UP000195273">
    <property type="component" value="Chromosome"/>
</dbReference>
<organism evidence="2 3">
    <name type="scientific">Yoonia vestfoldensis</name>
    <dbReference type="NCBI Taxonomy" id="245188"/>
    <lineage>
        <taxon>Bacteria</taxon>
        <taxon>Pseudomonadati</taxon>
        <taxon>Pseudomonadota</taxon>
        <taxon>Alphaproteobacteria</taxon>
        <taxon>Rhodobacterales</taxon>
        <taxon>Paracoccaceae</taxon>
        <taxon>Yoonia</taxon>
    </lineage>
</organism>
<reference evidence="2 3" key="1">
    <citation type="submission" date="2017-05" db="EMBL/GenBank/DDBJ databases">
        <title>Genome Sequence of Loktanella vestfoldensis Strain SMR4r Isolated from a Culture of the Diatom Skeletonema marinoi.</title>
        <authorList>
            <person name="Topel M."/>
            <person name="Pinder M.I.M."/>
            <person name="Johansson O.N."/>
            <person name="Kourtchenko O."/>
            <person name="Godhe A."/>
            <person name="Clarke A.K."/>
        </authorList>
    </citation>
    <scope>NUCLEOTIDE SEQUENCE [LARGE SCALE GENOMIC DNA]</scope>
    <source>
        <strain evidence="2 3">SMR4r</strain>
    </source>
</reference>
<evidence type="ECO:0000313" key="3">
    <source>
        <dbReference type="Proteomes" id="UP000195273"/>
    </source>
</evidence>
<dbReference type="OrthoDB" id="8443660at2"/>
<dbReference type="KEGG" id="lvs:LOKVESSMR4R_01880"/>
<protein>
    <recommendedName>
        <fullName evidence="4">DUF3047 domain-containing protein</fullName>
    </recommendedName>
</protein>
<dbReference type="AlphaFoldDB" id="A0A1Y0EC89"/>
<dbReference type="Pfam" id="PF11249">
    <property type="entry name" value="DUF3047"/>
    <property type="match status" value="1"/>
</dbReference>
<evidence type="ECO:0000256" key="1">
    <source>
        <dbReference type="SAM" id="SignalP"/>
    </source>
</evidence>
<dbReference type="RefSeq" id="WP_087207802.1">
    <property type="nucleotide sequence ID" value="NZ_CP021431.1"/>
</dbReference>
<dbReference type="PROSITE" id="PS51318">
    <property type="entry name" value="TAT"/>
    <property type="match status" value="1"/>
</dbReference>
<dbReference type="InterPro" id="IPR021409">
    <property type="entry name" value="DUF3047"/>
</dbReference>
<dbReference type="InterPro" id="IPR006311">
    <property type="entry name" value="TAT_signal"/>
</dbReference>
<feature type="chain" id="PRO_5013072943" description="DUF3047 domain-containing protein" evidence="1">
    <location>
        <begin position="33"/>
        <end position="227"/>
    </location>
</feature>
<proteinExistence type="predicted"/>
<dbReference type="EMBL" id="CP021431">
    <property type="protein sequence ID" value="ARU01193.1"/>
    <property type="molecule type" value="Genomic_DNA"/>
</dbReference>
<keyword evidence="3" id="KW-1185">Reference proteome</keyword>
<sequence>MTALFTRRRALVSGLGLAAGAAGLLTAGRAAATPVPFDAAWEHLTFRRLTPNQFTLRGTNVDVVADRSSSILYRVLPVDLRRARRATWSWAVDQSVPPSDLSQIGNDDRNLGMFFVSMPPEAAAKIRPDTSIRRMMLHSAAQVLMYTWGGGQPPGTIVPSPHAPQRLRNLITRPAQPGQFFEEVDLTQDFPRVFGQDLQQLVAVAISANSENSGTRVVARVSDLRVL</sequence>
<evidence type="ECO:0000313" key="2">
    <source>
        <dbReference type="EMBL" id="ARU01193.1"/>
    </source>
</evidence>
<name>A0A1Y0EC89_9RHOB</name>
<accession>A0A1Y0EC89</accession>
<keyword evidence="1" id="KW-0732">Signal</keyword>
<evidence type="ECO:0008006" key="4">
    <source>
        <dbReference type="Google" id="ProtNLM"/>
    </source>
</evidence>
<gene>
    <name evidence="2" type="ORF">LOKVESSMR4R_01880</name>
</gene>